<proteinExistence type="predicted"/>
<sequence length="314" mass="33178">MVDGLEPSVASALVEDGRRIVITGAGGWIGLATLDLLAAVLGDRFEKRVRAFGSNTRALRLADGSQVLQRPLADMAWLPKEPTIVLHTAFLTKDRAEAMDEAAYIAANRAISESVLKALNPIGAEAIFVASSGAAAKADDPDAGAAMRLYGALKREDEERFAAWADETGHRAVIARIYALTGHHINKPGAYAIASFINDAIAARPVEVRAPRRVVRAYVAIRELMSLAFAALLAPKGVLRFDSGGEPMELGEIAGVVAAQTGAGVRRAEITTGPADIYHGDDAAYRALLADYGIAPVPLAAQVAEMIAWAQRSS</sequence>
<dbReference type="InterPro" id="IPR036291">
    <property type="entry name" value="NAD(P)-bd_dom_sf"/>
</dbReference>
<feature type="domain" description="NAD-dependent epimerase/dehydratase" evidence="2">
    <location>
        <begin position="20"/>
        <end position="236"/>
    </location>
</feature>
<keyword evidence="1" id="KW-1133">Transmembrane helix</keyword>
<keyword evidence="1" id="KW-0472">Membrane</keyword>
<evidence type="ECO:0000313" key="4">
    <source>
        <dbReference type="Proteomes" id="UP001218231"/>
    </source>
</evidence>
<organism evidence="3 4">
    <name type="scientific">Novosphingobium humi</name>
    <dbReference type="NCBI Taxonomy" id="2282397"/>
    <lineage>
        <taxon>Bacteria</taxon>
        <taxon>Pseudomonadati</taxon>
        <taxon>Pseudomonadota</taxon>
        <taxon>Alphaproteobacteria</taxon>
        <taxon>Sphingomonadales</taxon>
        <taxon>Sphingomonadaceae</taxon>
        <taxon>Novosphingobium</taxon>
    </lineage>
</organism>
<keyword evidence="1" id="KW-0812">Transmembrane</keyword>
<dbReference type="Pfam" id="PF01370">
    <property type="entry name" value="Epimerase"/>
    <property type="match status" value="1"/>
</dbReference>
<dbReference type="SUPFAM" id="SSF51735">
    <property type="entry name" value="NAD(P)-binding Rossmann-fold domains"/>
    <property type="match status" value="1"/>
</dbReference>
<evidence type="ECO:0000313" key="3">
    <source>
        <dbReference type="EMBL" id="WCT76123.1"/>
    </source>
</evidence>
<evidence type="ECO:0000259" key="2">
    <source>
        <dbReference type="Pfam" id="PF01370"/>
    </source>
</evidence>
<gene>
    <name evidence="3" type="ORF">PQ457_09180</name>
</gene>
<protein>
    <submittedName>
        <fullName evidence="3">NAD(P)-dependent oxidoreductase</fullName>
    </submittedName>
</protein>
<name>A0ABY7TSE1_9SPHN</name>
<dbReference type="InterPro" id="IPR001509">
    <property type="entry name" value="Epimerase_deHydtase"/>
</dbReference>
<accession>A0ABY7TSE1</accession>
<dbReference type="Proteomes" id="UP001218231">
    <property type="component" value="Chromosome"/>
</dbReference>
<keyword evidence="4" id="KW-1185">Reference proteome</keyword>
<reference evidence="3 4" key="1">
    <citation type="submission" date="2023-02" db="EMBL/GenBank/DDBJ databases">
        <title>Genome sequence of Novosphingobium humi KACC 19094.</title>
        <authorList>
            <person name="Kim S."/>
            <person name="Heo J."/>
            <person name="Kwon S.-W."/>
        </authorList>
    </citation>
    <scope>NUCLEOTIDE SEQUENCE [LARGE SCALE GENOMIC DNA]</scope>
    <source>
        <strain evidence="3 4">KACC 19094</strain>
    </source>
</reference>
<evidence type="ECO:0000256" key="1">
    <source>
        <dbReference type="SAM" id="Phobius"/>
    </source>
</evidence>
<dbReference type="RefSeq" id="WP_273616575.1">
    <property type="nucleotide sequence ID" value="NZ_CP117417.1"/>
</dbReference>
<dbReference type="Gene3D" id="3.40.50.720">
    <property type="entry name" value="NAD(P)-binding Rossmann-like Domain"/>
    <property type="match status" value="1"/>
</dbReference>
<dbReference type="EMBL" id="CP117417">
    <property type="protein sequence ID" value="WCT76123.1"/>
    <property type="molecule type" value="Genomic_DNA"/>
</dbReference>
<feature type="transmembrane region" description="Helical" evidence="1">
    <location>
        <begin position="20"/>
        <end position="41"/>
    </location>
</feature>